<name>A0A7K4IWM2_GEOCA</name>
<comment type="subcellular location">
    <subcellularLocation>
        <location evidence="1">Nucleus inner membrane</location>
        <topology evidence="1">Multi-pass membrane protein</topology>
        <orientation evidence="1">Nucleoplasmic side</orientation>
    </subcellularLocation>
</comment>
<keyword evidence="4" id="KW-0732">Signal</keyword>
<evidence type="ECO:0000313" key="10">
    <source>
        <dbReference type="Proteomes" id="UP000531151"/>
    </source>
</evidence>
<evidence type="ECO:0000256" key="1">
    <source>
        <dbReference type="ARBA" id="ARBA00004575"/>
    </source>
</evidence>
<feature type="non-terminal residue" evidence="9">
    <location>
        <position position="1"/>
    </location>
</feature>
<evidence type="ECO:0000256" key="8">
    <source>
        <dbReference type="SAM" id="Phobius"/>
    </source>
</evidence>
<dbReference type="GO" id="GO:0005637">
    <property type="term" value="C:nuclear inner membrane"/>
    <property type="evidence" value="ECO:0007669"/>
    <property type="project" value="UniProtKB-SubCell"/>
</dbReference>
<keyword evidence="7" id="KW-0539">Nucleus</keyword>
<protein>
    <submittedName>
        <fullName evidence="9">NEMP1 protein</fullName>
    </submittedName>
</protein>
<feature type="non-terminal residue" evidence="9">
    <location>
        <position position="387"/>
    </location>
</feature>
<dbReference type="EMBL" id="VWPV01003029">
    <property type="protein sequence ID" value="NWH56789.1"/>
    <property type="molecule type" value="Genomic_DNA"/>
</dbReference>
<evidence type="ECO:0000313" key="9">
    <source>
        <dbReference type="EMBL" id="NWH56789.1"/>
    </source>
</evidence>
<sequence length="387" mass="45213">LLCTGARDSVTPLQEGHTYHHTAPRHFCYTNTRVPQWRDVWTRMQIRVNSSQMIRVTQVDSEEELEKFNMWSMVFSFLKEKLNDTSIDVDLYSNKTCLKVELMEPGTKYSVILFRRFDPKLFLVFFLGMLLFFCGDSLSRSQIFYYSAGISFGLLASLLILVYMMSKVMPKRSPVYLMLVGGWSFSLYLLQLIFKNLREICRSYWQFLLGYLFLVGFLSFGVCYRYGPLENERSINLLSWALQLLGLLLMYSGIQIHPIALAVVVTAICSKNLYYPLHWAFAAYRRLQSARLAPSPPRLLTEEEYRLQGEVETRRALEELRSHCRSPDFSAWTTISRIQSPKRFADFVGGAFHVSPEEASVHEQEYGIFFEEQLFEEEEDEEEEEEE</sequence>
<feature type="transmembrane region" description="Helical" evidence="8">
    <location>
        <begin position="175"/>
        <end position="193"/>
    </location>
</feature>
<dbReference type="AlphaFoldDB" id="A0A7K4IWM2"/>
<feature type="transmembrane region" description="Helical" evidence="8">
    <location>
        <begin position="205"/>
        <end position="223"/>
    </location>
</feature>
<accession>A0A7K4IWM2</accession>
<feature type="transmembrane region" description="Helical" evidence="8">
    <location>
        <begin position="144"/>
        <end position="163"/>
    </location>
</feature>
<evidence type="ECO:0000256" key="2">
    <source>
        <dbReference type="ARBA" id="ARBA00005748"/>
    </source>
</evidence>
<organism evidence="9 10">
    <name type="scientific">Geococcyx californianus</name>
    <name type="common">Greater roadrunner</name>
    <name type="synonym">Saurothera californiana</name>
    <dbReference type="NCBI Taxonomy" id="8947"/>
    <lineage>
        <taxon>Eukaryota</taxon>
        <taxon>Metazoa</taxon>
        <taxon>Chordata</taxon>
        <taxon>Craniata</taxon>
        <taxon>Vertebrata</taxon>
        <taxon>Euteleostomi</taxon>
        <taxon>Archelosauria</taxon>
        <taxon>Archosauria</taxon>
        <taxon>Dinosauria</taxon>
        <taxon>Saurischia</taxon>
        <taxon>Theropoda</taxon>
        <taxon>Coelurosauria</taxon>
        <taxon>Aves</taxon>
        <taxon>Neognathae</taxon>
        <taxon>Neoaves</taxon>
        <taxon>Otidimorphae</taxon>
        <taxon>Cuculiformes</taxon>
        <taxon>Neomorphidae</taxon>
        <taxon>Geococcyx</taxon>
    </lineage>
</organism>
<comment type="caution">
    <text evidence="9">The sequence shown here is derived from an EMBL/GenBank/DDBJ whole genome shotgun (WGS) entry which is preliminary data.</text>
</comment>
<evidence type="ECO:0000256" key="3">
    <source>
        <dbReference type="ARBA" id="ARBA00022692"/>
    </source>
</evidence>
<dbReference type="OrthoDB" id="509138at2759"/>
<evidence type="ECO:0000256" key="7">
    <source>
        <dbReference type="ARBA" id="ARBA00023242"/>
    </source>
</evidence>
<evidence type="ECO:0000256" key="5">
    <source>
        <dbReference type="ARBA" id="ARBA00022989"/>
    </source>
</evidence>
<dbReference type="PANTHER" id="PTHR13598">
    <property type="entry name" value="AT07567P-RELATED"/>
    <property type="match status" value="1"/>
</dbReference>
<dbReference type="Proteomes" id="UP000531151">
    <property type="component" value="Unassembled WGS sequence"/>
</dbReference>
<gene>
    <name evidence="9" type="primary">Nemp1</name>
    <name evidence="9" type="ORF">GEOCAL_R00480</name>
</gene>
<reference evidence="9 10" key="1">
    <citation type="submission" date="2019-09" db="EMBL/GenBank/DDBJ databases">
        <title>Bird 10,000 Genomes (B10K) Project - Family phase.</title>
        <authorList>
            <person name="Zhang G."/>
        </authorList>
    </citation>
    <scope>NUCLEOTIDE SEQUENCE [LARGE SCALE GENOMIC DNA]</scope>
    <source>
        <strain evidence="9">B10K-CU-031-07</strain>
        <tissue evidence="9">Muscle</tissue>
    </source>
</reference>
<keyword evidence="5 8" id="KW-1133">Transmembrane helix</keyword>
<dbReference type="InterPro" id="IPR019358">
    <property type="entry name" value="NEMP_fam"/>
</dbReference>
<dbReference type="PANTHER" id="PTHR13598:SF2">
    <property type="entry name" value="NUCLEAR ENVELOPE INTEGRAL MEMBRANE PROTEIN 1"/>
    <property type="match status" value="1"/>
</dbReference>
<evidence type="ECO:0000256" key="6">
    <source>
        <dbReference type="ARBA" id="ARBA00023136"/>
    </source>
</evidence>
<keyword evidence="3 8" id="KW-0812">Transmembrane</keyword>
<keyword evidence="6 8" id="KW-0472">Membrane</keyword>
<feature type="transmembrane region" description="Helical" evidence="8">
    <location>
        <begin position="121"/>
        <end position="138"/>
    </location>
</feature>
<dbReference type="Pfam" id="PF10225">
    <property type="entry name" value="NEMP"/>
    <property type="match status" value="1"/>
</dbReference>
<evidence type="ECO:0000256" key="4">
    <source>
        <dbReference type="ARBA" id="ARBA00022729"/>
    </source>
</evidence>
<comment type="similarity">
    <text evidence="2">Belongs to the NEMP family.</text>
</comment>
<proteinExistence type="inferred from homology"/>
<keyword evidence="10" id="KW-1185">Reference proteome</keyword>